<dbReference type="AlphaFoldDB" id="A0AAD5TYZ2"/>
<dbReference type="InterPro" id="IPR003609">
    <property type="entry name" value="Pan_app"/>
</dbReference>
<feature type="non-terminal residue" evidence="2">
    <location>
        <position position="148"/>
    </location>
</feature>
<keyword evidence="3" id="KW-1185">Reference proteome</keyword>
<comment type="caution">
    <text evidence="2">The sequence shown here is derived from an EMBL/GenBank/DDBJ whole genome shotgun (WGS) entry which is preliminary data.</text>
</comment>
<evidence type="ECO:0000259" key="1">
    <source>
        <dbReference type="Pfam" id="PF14295"/>
    </source>
</evidence>
<dbReference type="EMBL" id="JADGJW010001228">
    <property type="protein sequence ID" value="KAJ3205163.1"/>
    <property type="molecule type" value="Genomic_DNA"/>
</dbReference>
<accession>A0AAD5TYZ2</accession>
<proteinExistence type="predicted"/>
<reference evidence="2" key="1">
    <citation type="submission" date="2020-05" db="EMBL/GenBank/DDBJ databases">
        <title>Phylogenomic resolution of chytrid fungi.</title>
        <authorList>
            <person name="Stajich J.E."/>
            <person name="Amses K."/>
            <person name="Simmons R."/>
            <person name="Seto K."/>
            <person name="Myers J."/>
            <person name="Bonds A."/>
            <person name="Quandt C.A."/>
            <person name="Barry K."/>
            <person name="Liu P."/>
            <person name="Grigoriev I."/>
            <person name="Longcore J.E."/>
            <person name="James T.Y."/>
        </authorList>
    </citation>
    <scope>NUCLEOTIDE SEQUENCE</scope>
    <source>
        <strain evidence="2">JEL0476</strain>
    </source>
</reference>
<sequence>KTPGEDGFWFPQDPCQRPITFHHLISSDFQRLHDVSVKVAAESIETYGNKSKHFELTYGDVFQEYYKDTDLYSHLYEGFDRPGNDYKHFESINKEECASMCERETRCYSWVFDGKKCWLKDTIGHDKTQAKGFYSGVFPEKYVCDWDV</sequence>
<dbReference type="SUPFAM" id="SSF57414">
    <property type="entry name" value="Hairpin loop containing domain-like"/>
    <property type="match status" value="1"/>
</dbReference>
<evidence type="ECO:0000313" key="2">
    <source>
        <dbReference type="EMBL" id="KAJ3205163.1"/>
    </source>
</evidence>
<dbReference type="Gene3D" id="3.50.4.10">
    <property type="entry name" value="Hepatocyte Growth Factor"/>
    <property type="match status" value="1"/>
</dbReference>
<evidence type="ECO:0000313" key="3">
    <source>
        <dbReference type="Proteomes" id="UP001211065"/>
    </source>
</evidence>
<gene>
    <name evidence="2" type="ORF">HK099_000901</name>
</gene>
<name>A0AAD5TYZ2_9FUNG</name>
<organism evidence="2 3">
    <name type="scientific">Clydaea vesicula</name>
    <dbReference type="NCBI Taxonomy" id="447962"/>
    <lineage>
        <taxon>Eukaryota</taxon>
        <taxon>Fungi</taxon>
        <taxon>Fungi incertae sedis</taxon>
        <taxon>Chytridiomycota</taxon>
        <taxon>Chytridiomycota incertae sedis</taxon>
        <taxon>Chytridiomycetes</taxon>
        <taxon>Lobulomycetales</taxon>
        <taxon>Lobulomycetaceae</taxon>
        <taxon>Clydaea</taxon>
    </lineage>
</organism>
<protein>
    <recommendedName>
        <fullName evidence="1">Apple domain-containing protein</fullName>
    </recommendedName>
</protein>
<dbReference type="Pfam" id="PF14295">
    <property type="entry name" value="PAN_4"/>
    <property type="match status" value="1"/>
</dbReference>
<feature type="domain" description="Apple" evidence="1">
    <location>
        <begin position="79"/>
        <end position="120"/>
    </location>
</feature>
<dbReference type="Proteomes" id="UP001211065">
    <property type="component" value="Unassembled WGS sequence"/>
</dbReference>